<dbReference type="STRING" id="554065.E1Z5F3"/>
<evidence type="ECO:0000313" key="4">
    <source>
        <dbReference type="EMBL" id="EFN58458.1"/>
    </source>
</evidence>
<organism evidence="5">
    <name type="scientific">Chlorella variabilis</name>
    <name type="common">Green alga</name>
    <dbReference type="NCBI Taxonomy" id="554065"/>
    <lineage>
        <taxon>Eukaryota</taxon>
        <taxon>Viridiplantae</taxon>
        <taxon>Chlorophyta</taxon>
        <taxon>core chlorophytes</taxon>
        <taxon>Trebouxiophyceae</taxon>
        <taxon>Chlorellales</taxon>
        <taxon>Chlorellaceae</taxon>
        <taxon>Chlorella clade</taxon>
        <taxon>Chlorella</taxon>
    </lineage>
</organism>
<dbReference type="InterPro" id="IPR001841">
    <property type="entry name" value="Znf_RING"/>
</dbReference>
<dbReference type="Proteomes" id="UP000008141">
    <property type="component" value="Unassembled WGS sequence"/>
</dbReference>
<dbReference type="GO" id="GO:0008270">
    <property type="term" value="F:zinc ion binding"/>
    <property type="evidence" value="ECO:0007669"/>
    <property type="project" value="UniProtKB-KW"/>
</dbReference>
<dbReference type="PANTHER" id="PTHR12603:SF0">
    <property type="entry name" value="CCR4-NOT TRANSCRIPTION COMPLEX SUBUNIT 4"/>
    <property type="match status" value="1"/>
</dbReference>
<dbReference type="InterPro" id="IPR039780">
    <property type="entry name" value="Mot2"/>
</dbReference>
<feature type="domain" description="RING-type" evidence="3">
    <location>
        <begin position="7"/>
        <end position="55"/>
    </location>
</feature>
<evidence type="ECO:0000259" key="3">
    <source>
        <dbReference type="PROSITE" id="PS50089"/>
    </source>
</evidence>
<dbReference type="GO" id="GO:0004842">
    <property type="term" value="F:ubiquitin-protein transferase activity"/>
    <property type="evidence" value="ECO:0007669"/>
    <property type="project" value="InterPro"/>
</dbReference>
<dbReference type="Pfam" id="PF14570">
    <property type="entry name" value="zf-RING_4"/>
    <property type="match status" value="1"/>
</dbReference>
<keyword evidence="1" id="KW-0479">Metal-binding</keyword>
<gene>
    <name evidence="4" type="ORF">CHLNCDRAFT_20051</name>
</gene>
<keyword evidence="5" id="KW-1185">Reference proteome</keyword>
<dbReference type="Gene3D" id="3.30.70.330">
    <property type="match status" value="1"/>
</dbReference>
<dbReference type="GO" id="GO:0030014">
    <property type="term" value="C:CCR4-NOT complex"/>
    <property type="evidence" value="ECO:0007669"/>
    <property type="project" value="InterPro"/>
</dbReference>
<dbReference type="PANTHER" id="PTHR12603">
    <property type="entry name" value="CCR4-NOT TRANSCRIPTION COMPLEX RELATED"/>
    <property type="match status" value="1"/>
</dbReference>
<dbReference type="eggNOG" id="KOG2068">
    <property type="taxonomic scope" value="Eukaryota"/>
</dbReference>
<dbReference type="OMA" id="PMHTISA"/>
<dbReference type="GeneID" id="17357910"/>
<accession>E1Z5F3</accession>
<dbReference type="CDD" id="cd16618">
    <property type="entry name" value="mRING-HC-C4C4_CNOT4"/>
    <property type="match status" value="1"/>
</dbReference>
<dbReference type="InterPro" id="IPR039515">
    <property type="entry name" value="NOT4_mRING-HC-C4C4"/>
</dbReference>
<dbReference type="Gene3D" id="3.30.40.10">
    <property type="entry name" value="Zinc/RING finger domain, C3HC4 (zinc finger)"/>
    <property type="match status" value="1"/>
</dbReference>
<dbReference type="RefSeq" id="XP_005850560.1">
    <property type="nucleotide sequence ID" value="XM_005850498.1"/>
</dbReference>
<name>E1Z5F3_CHLVA</name>
<reference evidence="4 5" key="1">
    <citation type="journal article" date="2010" name="Plant Cell">
        <title>The Chlorella variabilis NC64A genome reveals adaptation to photosymbiosis, coevolution with viruses, and cryptic sex.</title>
        <authorList>
            <person name="Blanc G."/>
            <person name="Duncan G."/>
            <person name="Agarkova I."/>
            <person name="Borodovsky M."/>
            <person name="Gurnon J."/>
            <person name="Kuo A."/>
            <person name="Lindquist E."/>
            <person name="Lucas S."/>
            <person name="Pangilinan J."/>
            <person name="Polle J."/>
            <person name="Salamov A."/>
            <person name="Terry A."/>
            <person name="Yamada T."/>
            <person name="Dunigan D.D."/>
            <person name="Grigoriev I.V."/>
            <person name="Claverie J.M."/>
            <person name="Van Etten J.L."/>
        </authorList>
    </citation>
    <scope>NUCLEOTIDE SEQUENCE [LARGE SCALE GENOMIC DNA]</scope>
    <source>
        <strain evidence="4 5">NC64A</strain>
    </source>
</reference>
<sequence length="149" mass="16990">MEDSVDCPLCCTELDVTDRAIQYCECGYQMCLWCYHHILEEAAKASLAARCPNCRSEYDEEKIQMQHIDAEQLEEEKRKLKEKDKPGKSGSGTRINRANLTNMRVVQPTLVYAVGLSLEICHEEALRDAQYFGQFGRTVKISVNPRRAG</sequence>
<feature type="non-terminal residue" evidence="4">
    <location>
        <position position="149"/>
    </location>
</feature>
<dbReference type="EMBL" id="GL433837">
    <property type="protein sequence ID" value="EFN58458.1"/>
    <property type="molecule type" value="Genomic_DNA"/>
</dbReference>
<dbReference type="InterPro" id="IPR013083">
    <property type="entry name" value="Znf_RING/FYVE/PHD"/>
</dbReference>
<dbReference type="KEGG" id="cvr:CHLNCDRAFT_20051"/>
<evidence type="ECO:0000313" key="5">
    <source>
        <dbReference type="Proteomes" id="UP000008141"/>
    </source>
</evidence>
<dbReference type="SUPFAM" id="SSF57850">
    <property type="entry name" value="RING/U-box"/>
    <property type="match status" value="1"/>
</dbReference>
<keyword evidence="1" id="KW-0862">Zinc</keyword>
<dbReference type="GO" id="GO:0016567">
    <property type="term" value="P:protein ubiquitination"/>
    <property type="evidence" value="ECO:0007669"/>
    <property type="project" value="TreeGrafter"/>
</dbReference>
<evidence type="ECO:0000256" key="2">
    <source>
        <dbReference type="SAM" id="MobiDB-lite"/>
    </source>
</evidence>
<dbReference type="PROSITE" id="PS50089">
    <property type="entry name" value="ZF_RING_2"/>
    <property type="match status" value="1"/>
</dbReference>
<feature type="region of interest" description="Disordered" evidence="2">
    <location>
        <begin position="76"/>
        <end position="95"/>
    </location>
</feature>
<evidence type="ECO:0000256" key="1">
    <source>
        <dbReference type="PROSITE-ProRule" id="PRU00175"/>
    </source>
</evidence>
<dbReference type="InParanoid" id="E1Z5F3"/>
<proteinExistence type="predicted"/>
<protein>
    <recommendedName>
        <fullName evidence="3">RING-type domain-containing protein</fullName>
    </recommendedName>
</protein>
<keyword evidence="1" id="KW-0863">Zinc-finger</keyword>
<dbReference type="InterPro" id="IPR012677">
    <property type="entry name" value="Nucleotide-bd_a/b_plait_sf"/>
</dbReference>
<dbReference type="AlphaFoldDB" id="E1Z5F3"/>
<feature type="compositionally biased region" description="Basic and acidic residues" evidence="2">
    <location>
        <begin position="76"/>
        <end position="87"/>
    </location>
</feature>
<dbReference type="OrthoDB" id="1923159at2759"/>